<feature type="region of interest" description="Disordered" evidence="1">
    <location>
        <begin position="26"/>
        <end position="57"/>
    </location>
</feature>
<dbReference type="RefSeq" id="WP_160943473.1">
    <property type="nucleotide sequence ID" value="NZ_CP063310.1"/>
</dbReference>
<dbReference type="EMBL" id="CP063310">
    <property type="protein sequence ID" value="QOS68941.1"/>
    <property type="molecule type" value="Genomic_DNA"/>
</dbReference>
<accession>A0A6L7IW18</accession>
<protein>
    <recommendedName>
        <fullName evidence="5">Lipoprotein</fullName>
    </recommendedName>
</protein>
<name>A0A6L7IW18_9ACTN</name>
<dbReference type="PROSITE" id="PS51257">
    <property type="entry name" value="PROKAR_LIPOPROTEIN"/>
    <property type="match status" value="1"/>
</dbReference>
<organism evidence="3 4">
    <name type="scientific">Eggerthella guodeyinii</name>
    <dbReference type="NCBI Taxonomy" id="2690837"/>
    <lineage>
        <taxon>Bacteria</taxon>
        <taxon>Bacillati</taxon>
        <taxon>Actinomycetota</taxon>
        <taxon>Coriobacteriia</taxon>
        <taxon>Eggerthellales</taxon>
        <taxon>Eggerthellaceae</taxon>
        <taxon>Eggerthella</taxon>
    </lineage>
</organism>
<feature type="signal peptide" evidence="2">
    <location>
        <begin position="1"/>
        <end position="26"/>
    </location>
</feature>
<reference evidence="3 4" key="1">
    <citation type="submission" date="2020-10" db="EMBL/GenBank/DDBJ databases">
        <title>Eggerthella sp. nov., isolated from human feces.</title>
        <authorList>
            <person name="Yajun G."/>
        </authorList>
    </citation>
    <scope>NUCLEOTIDE SEQUENCE [LARGE SCALE GENOMIC DNA]</scope>
    <source>
        <strain evidence="3 4">HF-1101</strain>
    </source>
</reference>
<evidence type="ECO:0000256" key="2">
    <source>
        <dbReference type="SAM" id="SignalP"/>
    </source>
</evidence>
<sequence length="184" mass="19743">MMRGARAAVLSVALVAALGLAGCATSEPATDAGEDAEAPVEQPAVEQPTEEDRSLVERTIDTPYYTVVVPESWRGVLAYDYDDAYTIDEQSKGTDTELGVGYSTTVRNTETDEVFGVTMYTDAWGPQGQFMCEKAGSSTVMPGNYVAVVKGLTQPFDGWGSIPQDEKDAMTAQMAEYASWVAVK</sequence>
<gene>
    <name evidence="3" type="ORF">GS424_003540</name>
</gene>
<feature type="chain" id="PRO_5038896217" description="Lipoprotein" evidence="2">
    <location>
        <begin position="27"/>
        <end position="184"/>
    </location>
</feature>
<keyword evidence="2" id="KW-0732">Signal</keyword>
<evidence type="ECO:0000313" key="4">
    <source>
        <dbReference type="Proteomes" id="UP000478463"/>
    </source>
</evidence>
<dbReference type="AlphaFoldDB" id="A0A6L7IW18"/>
<dbReference type="Proteomes" id="UP000478463">
    <property type="component" value="Chromosome"/>
</dbReference>
<evidence type="ECO:0000313" key="3">
    <source>
        <dbReference type="EMBL" id="QOS68941.1"/>
    </source>
</evidence>
<dbReference type="KEGG" id="egd:GS424_003540"/>
<evidence type="ECO:0000256" key="1">
    <source>
        <dbReference type="SAM" id="MobiDB-lite"/>
    </source>
</evidence>
<proteinExistence type="predicted"/>
<evidence type="ECO:0008006" key="5">
    <source>
        <dbReference type="Google" id="ProtNLM"/>
    </source>
</evidence>